<evidence type="ECO:0000313" key="4">
    <source>
        <dbReference type="EMBL" id="KNE18942.1"/>
    </source>
</evidence>
<dbReference type="PATRIC" id="fig|1473.5.peg.544"/>
<name>A0A0L0QK33_VIRPA</name>
<dbReference type="SUPFAM" id="SSF53383">
    <property type="entry name" value="PLP-dependent transferases"/>
    <property type="match status" value="1"/>
</dbReference>
<dbReference type="InterPro" id="IPR000192">
    <property type="entry name" value="Aminotrans_V_dom"/>
</dbReference>
<keyword evidence="5" id="KW-1185">Reference proteome</keyword>
<keyword evidence="2" id="KW-0663">Pyridoxal phosphate</keyword>
<dbReference type="AlphaFoldDB" id="A0A0L0QK33"/>
<dbReference type="InterPro" id="IPR015424">
    <property type="entry name" value="PyrdxlP-dep_Trfase"/>
</dbReference>
<dbReference type="RefSeq" id="WP_050351439.1">
    <property type="nucleotide sequence ID" value="NZ_BOSN01000003.1"/>
</dbReference>
<feature type="domain" description="Aminotransferase class V" evidence="3">
    <location>
        <begin position="2"/>
        <end position="361"/>
    </location>
</feature>
<sequence>MIYLDYAATTPIDEEVLVIYQQVAANYWGNTSSLHHIGGEAKQVLENSRKSLASLLHVPPRGIYFTSGGTESNQLAIVSLALSQSYKGKHIITSQAEHSSVFSALSYLENSGFEVTKVPYTKDGQVDLLQLEKAIRSDTIMTTIGYVNSEIGSIQPLEKIRQLLHAEIIFHTDAVQAFGKVDLSNLHKVVDSFSISSHKLYGPKGVGAVYIQPRCAVKGIFPLQTHEHGIRGGTVNAPGIAAFVAAALKYVGEEWERAIKLRRLFLAELRRELKSQQQVIESSVSQLPHIVGLTFPNYEGQLIMLECSRKGFCISTGTACGQASATAGKTMVAMGYSEERQKEFIRISFGKDTSENDIVQLVQVLKEIVGGNKEIGDEDCEKRKKCSVKNEGL</sequence>
<organism evidence="4 5">
    <name type="scientific">Virgibacillus pantothenticus</name>
    <dbReference type="NCBI Taxonomy" id="1473"/>
    <lineage>
        <taxon>Bacteria</taxon>
        <taxon>Bacillati</taxon>
        <taxon>Bacillota</taxon>
        <taxon>Bacilli</taxon>
        <taxon>Bacillales</taxon>
        <taxon>Bacillaceae</taxon>
        <taxon>Virgibacillus</taxon>
    </lineage>
</organism>
<accession>A0A0L0QK33</accession>
<proteinExistence type="predicted"/>
<evidence type="ECO:0000256" key="1">
    <source>
        <dbReference type="ARBA" id="ARBA00001933"/>
    </source>
</evidence>
<evidence type="ECO:0000259" key="3">
    <source>
        <dbReference type="Pfam" id="PF00266"/>
    </source>
</evidence>
<comment type="cofactor">
    <cofactor evidence="1">
        <name>pyridoxal 5'-phosphate</name>
        <dbReference type="ChEBI" id="CHEBI:597326"/>
    </cofactor>
</comment>
<dbReference type="Gene3D" id="1.10.260.50">
    <property type="match status" value="1"/>
</dbReference>
<evidence type="ECO:0000313" key="5">
    <source>
        <dbReference type="Proteomes" id="UP000036780"/>
    </source>
</evidence>
<dbReference type="PANTHER" id="PTHR11601">
    <property type="entry name" value="CYSTEINE DESULFURYLASE FAMILY MEMBER"/>
    <property type="match status" value="1"/>
</dbReference>
<dbReference type="Gene3D" id="3.40.640.10">
    <property type="entry name" value="Type I PLP-dependent aspartate aminotransferase-like (Major domain)"/>
    <property type="match status" value="1"/>
</dbReference>
<reference evidence="5" key="1">
    <citation type="submission" date="2015-07" db="EMBL/GenBank/DDBJ databases">
        <title>Fjat-10053 dsm26.</title>
        <authorList>
            <person name="Liu B."/>
            <person name="Wang J."/>
            <person name="Zhu Y."/>
            <person name="Liu G."/>
            <person name="Chen Q."/>
            <person name="Chen Z."/>
            <person name="Lan J."/>
            <person name="Che J."/>
            <person name="Ge C."/>
            <person name="Shi H."/>
            <person name="Pan Z."/>
            <person name="Liu X."/>
        </authorList>
    </citation>
    <scope>NUCLEOTIDE SEQUENCE [LARGE SCALE GENOMIC DNA]</scope>
    <source>
        <strain evidence="5">DSM 26</strain>
    </source>
</reference>
<dbReference type="PANTHER" id="PTHR11601:SF36">
    <property type="entry name" value="CYSTEINE DESULFURASE NIFS-RELATED"/>
    <property type="match status" value="1"/>
</dbReference>
<dbReference type="GO" id="GO:0003824">
    <property type="term" value="F:catalytic activity"/>
    <property type="evidence" value="ECO:0007669"/>
    <property type="project" value="UniProtKB-ARBA"/>
</dbReference>
<dbReference type="EMBL" id="LGTO01000007">
    <property type="protein sequence ID" value="KNE18942.1"/>
    <property type="molecule type" value="Genomic_DNA"/>
</dbReference>
<protein>
    <recommendedName>
        <fullName evidence="3">Aminotransferase class V domain-containing protein</fullName>
    </recommendedName>
</protein>
<dbReference type="InterPro" id="IPR016454">
    <property type="entry name" value="Cysteine_dSase"/>
</dbReference>
<dbReference type="OrthoDB" id="9808002at2"/>
<dbReference type="NCBIfam" id="NF002806">
    <property type="entry name" value="PRK02948.1"/>
    <property type="match status" value="1"/>
</dbReference>
<dbReference type="Pfam" id="PF00266">
    <property type="entry name" value="Aminotran_5"/>
    <property type="match status" value="1"/>
</dbReference>
<dbReference type="Gene3D" id="3.90.1150.10">
    <property type="entry name" value="Aspartate Aminotransferase, domain 1"/>
    <property type="match status" value="1"/>
</dbReference>
<comment type="caution">
    <text evidence="4">The sequence shown here is derived from an EMBL/GenBank/DDBJ whole genome shotgun (WGS) entry which is preliminary data.</text>
</comment>
<dbReference type="InterPro" id="IPR015422">
    <property type="entry name" value="PyrdxlP-dep_Trfase_small"/>
</dbReference>
<evidence type="ECO:0000256" key="2">
    <source>
        <dbReference type="ARBA" id="ARBA00022898"/>
    </source>
</evidence>
<dbReference type="GeneID" id="66871932"/>
<dbReference type="Proteomes" id="UP000036780">
    <property type="component" value="Unassembled WGS sequence"/>
</dbReference>
<gene>
    <name evidence="4" type="ORF">AFK71_10200</name>
</gene>
<dbReference type="InterPro" id="IPR015421">
    <property type="entry name" value="PyrdxlP-dep_Trfase_major"/>
</dbReference>
<dbReference type="PIRSF" id="PIRSF005572">
    <property type="entry name" value="NifS"/>
    <property type="match status" value="1"/>
</dbReference>